<keyword evidence="2" id="KW-1185">Reference proteome</keyword>
<organism evidence="1 2">
    <name type="scientific">Neofusicoccum parvum</name>
    <dbReference type="NCBI Taxonomy" id="310453"/>
    <lineage>
        <taxon>Eukaryota</taxon>
        <taxon>Fungi</taxon>
        <taxon>Dikarya</taxon>
        <taxon>Ascomycota</taxon>
        <taxon>Pezizomycotina</taxon>
        <taxon>Dothideomycetes</taxon>
        <taxon>Dothideomycetes incertae sedis</taxon>
        <taxon>Botryosphaeriales</taxon>
        <taxon>Botryosphaeriaceae</taxon>
        <taxon>Neofusicoccum</taxon>
    </lineage>
</organism>
<gene>
    <name evidence="1" type="primary">g12787</name>
    <name evidence="1" type="ORF">NpPPO83_00012787</name>
</gene>
<evidence type="ECO:0000313" key="2">
    <source>
        <dbReference type="Proteomes" id="UP001165186"/>
    </source>
</evidence>
<proteinExistence type="predicted"/>
<evidence type="ECO:0000313" key="1">
    <source>
        <dbReference type="EMBL" id="GME25271.1"/>
    </source>
</evidence>
<keyword evidence="1" id="KW-0223">Dioxygenase</keyword>
<dbReference type="Proteomes" id="UP001165186">
    <property type="component" value="Unassembled WGS sequence"/>
</dbReference>
<keyword evidence="1" id="KW-0560">Oxidoreductase</keyword>
<name>A0ACB5RXU3_9PEZI</name>
<accession>A0ACB5RXU3</accession>
<sequence length="323" mass="32220">MPATTDLPSPTNTTYPPGFASAATCLSSWSSWNDAVTAYTSESYGTWSIVTPAATLTGHVYYTTPAPSTYSAPPCPFDYADICQSLQGYSIIGSEPTTFVVPATTDFSSGLIPASVLVTTPACTIGAPACSALLSAGLVLFYDGDVVDWRNCQMTPPGIGPVALTPTDFLVAPPTAAPTTTTSSSPTSHPSKPTPSATALPQPTLNYLIPAPALLATNPATTTTIAPSHLAPPSPPISTLTLVVTPASANPYTTRIALPPPPPPPPPSTPLATVAGQTVVFDPARDAAAVFVGAFPIKAGGPAVADGGGGGGGGADGGGGRDG</sequence>
<comment type="caution">
    <text evidence="1">The sequence shown here is derived from an EMBL/GenBank/DDBJ whole genome shotgun (WGS) entry which is preliminary data.</text>
</comment>
<protein>
    <submittedName>
        <fullName evidence="1">2-nitropropane dioxygenase</fullName>
    </submittedName>
</protein>
<reference evidence="1" key="1">
    <citation type="submission" date="2024-09" db="EMBL/GenBank/DDBJ databases">
        <title>Draft Genome Sequences of Neofusicoccum parvum.</title>
        <authorList>
            <person name="Ashida A."/>
            <person name="Camagna M."/>
            <person name="Tanaka A."/>
            <person name="Takemoto D."/>
        </authorList>
    </citation>
    <scope>NUCLEOTIDE SEQUENCE</scope>
    <source>
        <strain evidence="1">PPO83</strain>
    </source>
</reference>
<dbReference type="EMBL" id="BSXG01000018">
    <property type="protein sequence ID" value="GME25271.1"/>
    <property type="molecule type" value="Genomic_DNA"/>
</dbReference>